<gene>
    <name evidence="1" type="ORF">CPELLU_LOCUS2066</name>
</gene>
<sequence length="76" mass="8919">MVAHSHSYKQNRKMLKQFNNKDLKDIDKVEDLSLVSTTSLLNRLKADSAQTNIKEKNEITYYIKFQEINVNNAFLE</sequence>
<dbReference type="Proteomes" id="UP000789759">
    <property type="component" value="Unassembled WGS sequence"/>
</dbReference>
<comment type="caution">
    <text evidence="1">The sequence shown here is derived from an EMBL/GenBank/DDBJ whole genome shotgun (WGS) entry which is preliminary data.</text>
</comment>
<protein>
    <submittedName>
        <fullName evidence="1">23777_t:CDS:1</fullName>
    </submittedName>
</protein>
<name>A0A9N8WL62_9GLOM</name>
<reference evidence="1" key="1">
    <citation type="submission" date="2021-06" db="EMBL/GenBank/DDBJ databases">
        <authorList>
            <person name="Kallberg Y."/>
            <person name="Tangrot J."/>
            <person name="Rosling A."/>
        </authorList>
    </citation>
    <scope>NUCLEOTIDE SEQUENCE</scope>
    <source>
        <strain evidence="1">FL966</strain>
    </source>
</reference>
<proteinExistence type="predicted"/>
<dbReference type="AlphaFoldDB" id="A0A9N8WL62"/>
<evidence type="ECO:0000313" key="2">
    <source>
        <dbReference type="Proteomes" id="UP000789759"/>
    </source>
</evidence>
<evidence type="ECO:0000313" key="1">
    <source>
        <dbReference type="EMBL" id="CAG8492862.1"/>
    </source>
</evidence>
<keyword evidence="2" id="KW-1185">Reference proteome</keyword>
<dbReference type="EMBL" id="CAJVQA010000852">
    <property type="protein sequence ID" value="CAG8492862.1"/>
    <property type="molecule type" value="Genomic_DNA"/>
</dbReference>
<organism evidence="1 2">
    <name type="scientific">Cetraspora pellucida</name>
    <dbReference type="NCBI Taxonomy" id="1433469"/>
    <lineage>
        <taxon>Eukaryota</taxon>
        <taxon>Fungi</taxon>
        <taxon>Fungi incertae sedis</taxon>
        <taxon>Mucoromycota</taxon>
        <taxon>Glomeromycotina</taxon>
        <taxon>Glomeromycetes</taxon>
        <taxon>Diversisporales</taxon>
        <taxon>Gigasporaceae</taxon>
        <taxon>Cetraspora</taxon>
    </lineage>
</organism>
<accession>A0A9N8WL62</accession>